<dbReference type="GO" id="GO:0046872">
    <property type="term" value="F:metal ion binding"/>
    <property type="evidence" value="ECO:0007669"/>
    <property type="project" value="InterPro"/>
</dbReference>
<gene>
    <name evidence="6" type="ORF">KC640_00380</name>
</gene>
<proteinExistence type="predicted"/>
<evidence type="ECO:0000259" key="5">
    <source>
        <dbReference type="PROSITE" id="PS50975"/>
    </source>
</evidence>
<dbReference type="InterPro" id="IPR043938">
    <property type="entry name" value="Ligase_CoA_dom"/>
</dbReference>
<keyword evidence="3 4" id="KW-0067">ATP-binding</keyword>
<feature type="non-terminal residue" evidence="6">
    <location>
        <position position="582"/>
    </location>
</feature>
<name>A0A955I5F1_9BACT</name>
<keyword evidence="2 4" id="KW-0547">Nucleotide-binding</keyword>
<dbReference type="Pfam" id="PF13380">
    <property type="entry name" value="CoA_binding_2"/>
    <property type="match status" value="1"/>
</dbReference>
<dbReference type="Pfam" id="PF13607">
    <property type="entry name" value="Succ_CoA_lig"/>
    <property type="match status" value="1"/>
</dbReference>
<dbReference type="InterPro" id="IPR003781">
    <property type="entry name" value="CoA-bd"/>
</dbReference>
<reference evidence="6" key="1">
    <citation type="submission" date="2020-04" db="EMBL/GenBank/DDBJ databases">
        <authorList>
            <person name="Zhang T."/>
        </authorList>
    </citation>
    <scope>NUCLEOTIDE SEQUENCE</scope>
    <source>
        <strain evidence="6">HKST-UBA12</strain>
    </source>
</reference>
<dbReference type="InterPro" id="IPR032875">
    <property type="entry name" value="Succ_CoA_lig_flav_dom"/>
</dbReference>
<dbReference type="SUPFAM" id="SSF52210">
    <property type="entry name" value="Succinyl-CoA synthetase domains"/>
    <property type="match status" value="2"/>
</dbReference>
<dbReference type="SMART" id="SM00881">
    <property type="entry name" value="CoA_binding"/>
    <property type="match status" value="1"/>
</dbReference>
<dbReference type="GO" id="GO:0043758">
    <property type="term" value="F:acetate-CoA ligase (ADP-forming) activity"/>
    <property type="evidence" value="ECO:0007669"/>
    <property type="project" value="InterPro"/>
</dbReference>
<dbReference type="InterPro" id="IPR036291">
    <property type="entry name" value="NAD(P)-bd_dom_sf"/>
</dbReference>
<dbReference type="AlphaFoldDB" id="A0A955I5F1"/>
<dbReference type="InterPro" id="IPR011761">
    <property type="entry name" value="ATP-grasp"/>
</dbReference>
<dbReference type="PANTHER" id="PTHR43334:SF1">
    <property type="entry name" value="3-HYDROXYPROPIONATE--COA LIGASE [ADP-FORMING]"/>
    <property type="match status" value="1"/>
</dbReference>
<dbReference type="GO" id="GO:0005524">
    <property type="term" value="F:ATP binding"/>
    <property type="evidence" value="ECO:0007669"/>
    <property type="project" value="UniProtKB-UniRule"/>
</dbReference>
<sequence length="582" mass="63193">MPKLSKLFSPKAVAVVGVSSEPRKLGSVVFTNILESGFTKVYPVNPNYDDVLGHRCYHNLGYIHADLDLVVIVVPAAFVPQVMVDVAAKNVENVIIISAGFRETGEEGQKLEAEVMKIAKSNGINILGPNCLGIDIPSSKLNASFSAKHALPGNIAFLSQSGAVNTAMLDLAAEVNLGFSHFVSVGNKIGLTEIDFLEYWLEDPQVKVIGMYIEQFADGNDFMKLVNYSKKPIIILHPGESKVSQQAISSHTGSLAGSSATVRAALRQAGAIQVDSLERMFDTLWLLSVGYQPAGNKVAIVTNAGGPGIMLTDMLEKSGLDVVQLGRQTQQKLRKVLPPTASTHNPIDLVGDALADRYEKALEIVAIDEEVDSVLAVLTPQLVTQVEETAKVIINISKQTSKPVIPLFIGGEFVHPGLHWLTEAGLPAFQYPEQAVNALASVSKVSKLKKRKQQRYLRVKPKHLPEVERKLSAKVTPLPQDLTFEIAAEVGLHMPQQVIVKNFEEAVGFAAEQGFPLVLKALSEDVIHKTDVKALYLNISSLEELHTAFGELQESLQKVTAKKYPEILVQKQLTAGEELLIG</sequence>
<dbReference type="InterPro" id="IPR013815">
    <property type="entry name" value="ATP_grasp_subdomain_1"/>
</dbReference>
<dbReference type="PANTHER" id="PTHR43334">
    <property type="entry name" value="ACETATE--COA LIGASE [ADP-FORMING]"/>
    <property type="match status" value="1"/>
</dbReference>
<evidence type="ECO:0000256" key="3">
    <source>
        <dbReference type="ARBA" id="ARBA00022840"/>
    </source>
</evidence>
<evidence type="ECO:0000313" key="7">
    <source>
        <dbReference type="Proteomes" id="UP000760819"/>
    </source>
</evidence>
<comment type="caution">
    <text evidence="6">The sequence shown here is derived from an EMBL/GenBank/DDBJ whole genome shotgun (WGS) entry which is preliminary data.</text>
</comment>
<reference evidence="6" key="2">
    <citation type="journal article" date="2021" name="Microbiome">
        <title>Successional dynamics and alternative stable states in a saline activated sludge microbial community over 9 years.</title>
        <authorList>
            <person name="Wang Y."/>
            <person name="Ye J."/>
            <person name="Ju F."/>
            <person name="Liu L."/>
            <person name="Boyd J.A."/>
            <person name="Deng Y."/>
            <person name="Parks D.H."/>
            <person name="Jiang X."/>
            <person name="Yin X."/>
            <person name="Woodcroft B.J."/>
            <person name="Tyson G.W."/>
            <person name="Hugenholtz P."/>
            <person name="Polz M.F."/>
            <person name="Zhang T."/>
        </authorList>
    </citation>
    <scope>NUCLEOTIDE SEQUENCE</scope>
    <source>
        <strain evidence="6">HKST-UBA12</strain>
    </source>
</reference>
<feature type="domain" description="ATP-grasp" evidence="5">
    <location>
        <begin position="484"/>
        <end position="521"/>
    </location>
</feature>
<evidence type="ECO:0000256" key="2">
    <source>
        <dbReference type="ARBA" id="ARBA00022741"/>
    </source>
</evidence>
<dbReference type="SUPFAM" id="SSF51735">
    <property type="entry name" value="NAD(P)-binding Rossmann-fold domains"/>
    <property type="match status" value="1"/>
</dbReference>
<dbReference type="Gene3D" id="3.40.50.261">
    <property type="entry name" value="Succinyl-CoA synthetase domains"/>
    <property type="match status" value="2"/>
</dbReference>
<dbReference type="InterPro" id="IPR016102">
    <property type="entry name" value="Succinyl-CoA_synth-like"/>
</dbReference>
<keyword evidence="1" id="KW-0436">Ligase</keyword>
<dbReference type="Gene3D" id="3.40.50.720">
    <property type="entry name" value="NAD(P)-binding Rossmann-like Domain"/>
    <property type="match status" value="1"/>
</dbReference>
<organism evidence="6 7">
    <name type="scientific">Candidatus Dojkabacteria bacterium</name>
    <dbReference type="NCBI Taxonomy" id="2099670"/>
    <lineage>
        <taxon>Bacteria</taxon>
        <taxon>Candidatus Dojkabacteria</taxon>
    </lineage>
</organism>
<evidence type="ECO:0000256" key="4">
    <source>
        <dbReference type="PROSITE-ProRule" id="PRU00409"/>
    </source>
</evidence>
<dbReference type="Pfam" id="PF13549">
    <property type="entry name" value="ATP-grasp_5"/>
    <property type="match status" value="1"/>
</dbReference>
<dbReference type="Pfam" id="PF19045">
    <property type="entry name" value="Ligase_CoA_2"/>
    <property type="match status" value="1"/>
</dbReference>
<dbReference type="EMBL" id="JAGQLI010000021">
    <property type="protein sequence ID" value="MCA9378862.1"/>
    <property type="molecule type" value="Genomic_DNA"/>
</dbReference>
<dbReference type="Gene3D" id="3.30.1490.20">
    <property type="entry name" value="ATP-grasp fold, A domain"/>
    <property type="match status" value="1"/>
</dbReference>
<evidence type="ECO:0000256" key="1">
    <source>
        <dbReference type="ARBA" id="ARBA00022598"/>
    </source>
</evidence>
<accession>A0A955I5F1</accession>
<evidence type="ECO:0000313" key="6">
    <source>
        <dbReference type="EMBL" id="MCA9378862.1"/>
    </source>
</evidence>
<dbReference type="SUPFAM" id="SSF56059">
    <property type="entry name" value="Glutathione synthetase ATP-binding domain-like"/>
    <property type="match status" value="1"/>
</dbReference>
<dbReference type="InterPro" id="IPR051538">
    <property type="entry name" value="Acyl-CoA_Synth/Transferase"/>
</dbReference>
<protein>
    <submittedName>
        <fullName evidence="6">CoA-binding protein</fullName>
    </submittedName>
</protein>
<dbReference type="PROSITE" id="PS50975">
    <property type="entry name" value="ATP_GRASP"/>
    <property type="match status" value="1"/>
</dbReference>
<dbReference type="Proteomes" id="UP000760819">
    <property type="component" value="Unassembled WGS sequence"/>
</dbReference>